<dbReference type="EMBL" id="LAZR01001111">
    <property type="protein sequence ID" value="KKN50487.1"/>
    <property type="molecule type" value="Genomic_DNA"/>
</dbReference>
<name>A0A0F9RL14_9ZZZZ</name>
<accession>A0A0F9RL14</accession>
<gene>
    <name evidence="1" type="ORF">LCGC14_0632120</name>
</gene>
<comment type="caution">
    <text evidence="1">The sequence shown here is derived from an EMBL/GenBank/DDBJ whole genome shotgun (WGS) entry which is preliminary data.</text>
</comment>
<protein>
    <submittedName>
        <fullName evidence="1">Uncharacterized protein</fullName>
    </submittedName>
</protein>
<sequence>MSINLEHVPEALRGKVHVDLLLRLDKDGFYCLNLDNDWDLHLYCMLLKQHGVKKDEARAKLEALPLIGVPVKKRLGYIEDILKSCVVGYESRETALPIYLQKDDGGKR</sequence>
<proteinExistence type="predicted"/>
<reference evidence="1" key="1">
    <citation type="journal article" date="2015" name="Nature">
        <title>Complex archaea that bridge the gap between prokaryotes and eukaryotes.</title>
        <authorList>
            <person name="Spang A."/>
            <person name="Saw J.H."/>
            <person name="Jorgensen S.L."/>
            <person name="Zaremba-Niedzwiedzka K."/>
            <person name="Martijn J."/>
            <person name="Lind A.E."/>
            <person name="van Eijk R."/>
            <person name="Schleper C."/>
            <person name="Guy L."/>
            <person name="Ettema T.J."/>
        </authorList>
    </citation>
    <scope>NUCLEOTIDE SEQUENCE</scope>
</reference>
<organism evidence="1">
    <name type="scientific">marine sediment metagenome</name>
    <dbReference type="NCBI Taxonomy" id="412755"/>
    <lineage>
        <taxon>unclassified sequences</taxon>
        <taxon>metagenomes</taxon>
        <taxon>ecological metagenomes</taxon>
    </lineage>
</organism>
<evidence type="ECO:0000313" key="1">
    <source>
        <dbReference type="EMBL" id="KKN50487.1"/>
    </source>
</evidence>
<dbReference type="AlphaFoldDB" id="A0A0F9RL14"/>